<comment type="caution">
    <text evidence="2">The sequence shown here is derived from an EMBL/GenBank/DDBJ whole genome shotgun (WGS) entry which is preliminary data.</text>
</comment>
<proteinExistence type="predicted"/>
<dbReference type="AlphaFoldDB" id="A0A4V1WMP1"/>
<feature type="chain" id="PRO_5020895387" evidence="1">
    <location>
        <begin position="17"/>
        <end position="89"/>
    </location>
</feature>
<sequence>MFLALSVATVVSTVMPDPSGYEVSPTKQSSVTTVRSAVIYEDQAVGELLNSNIRPPTVLAAKFGEFNSSDTGLARILSLESLSETSDGV</sequence>
<dbReference type="EMBL" id="PDXA01000021">
    <property type="protein sequence ID" value="RYN49020.1"/>
    <property type="molecule type" value="Genomic_DNA"/>
</dbReference>
<dbReference type="Proteomes" id="UP000292402">
    <property type="component" value="Unassembled WGS sequence"/>
</dbReference>
<reference evidence="3" key="1">
    <citation type="journal article" date="2019" name="bioRxiv">
        <title>Genomics, evolutionary history and diagnostics of the Alternaria alternata species group including apple and Asian pear pathotypes.</title>
        <authorList>
            <person name="Armitage A.D."/>
            <person name="Cockerton H.M."/>
            <person name="Sreenivasaprasad S."/>
            <person name="Woodhall J.W."/>
            <person name="Lane C.R."/>
            <person name="Harrison R.J."/>
            <person name="Clarkson J.P."/>
        </authorList>
    </citation>
    <scope>NUCLEOTIDE SEQUENCE [LARGE SCALE GENOMIC DNA]</scope>
    <source>
        <strain evidence="3">FERA 1082</strain>
    </source>
</reference>
<name>A0A4V1WMP1_9PLEO</name>
<organism evidence="2 3">
    <name type="scientific">Alternaria tenuissima</name>
    <dbReference type="NCBI Taxonomy" id="119927"/>
    <lineage>
        <taxon>Eukaryota</taxon>
        <taxon>Fungi</taxon>
        <taxon>Dikarya</taxon>
        <taxon>Ascomycota</taxon>
        <taxon>Pezizomycotina</taxon>
        <taxon>Dothideomycetes</taxon>
        <taxon>Pleosporomycetidae</taxon>
        <taxon>Pleosporales</taxon>
        <taxon>Pleosporineae</taxon>
        <taxon>Pleosporaceae</taxon>
        <taxon>Alternaria</taxon>
        <taxon>Alternaria sect. Alternaria</taxon>
        <taxon>Alternaria alternata complex</taxon>
    </lineage>
</organism>
<evidence type="ECO:0000256" key="1">
    <source>
        <dbReference type="SAM" id="SignalP"/>
    </source>
</evidence>
<gene>
    <name evidence="2" type="ORF">AA0114_g6666</name>
</gene>
<evidence type="ECO:0000313" key="3">
    <source>
        <dbReference type="Proteomes" id="UP000292402"/>
    </source>
</evidence>
<feature type="signal peptide" evidence="1">
    <location>
        <begin position="1"/>
        <end position="16"/>
    </location>
</feature>
<evidence type="ECO:0000313" key="2">
    <source>
        <dbReference type="EMBL" id="RYN49020.1"/>
    </source>
</evidence>
<accession>A0A4V1WMP1</accession>
<protein>
    <submittedName>
        <fullName evidence="2">Uncharacterized protein</fullName>
    </submittedName>
</protein>
<keyword evidence="1" id="KW-0732">Signal</keyword>